<dbReference type="Proteomes" id="UP000033710">
    <property type="component" value="Unassembled WGS sequence"/>
</dbReference>
<comment type="caution">
    <text evidence="2">The sequence shown here is derived from an EMBL/GenBank/DDBJ whole genome shotgun (WGS) entry which is preliminary data.</text>
</comment>
<feature type="compositionally biased region" description="Basic and acidic residues" evidence="1">
    <location>
        <begin position="16"/>
        <end position="31"/>
    </location>
</feature>
<organism evidence="2 3">
    <name type="scientific">Sporothrix schenckii 1099-18</name>
    <dbReference type="NCBI Taxonomy" id="1397361"/>
    <lineage>
        <taxon>Eukaryota</taxon>
        <taxon>Fungi</taxon>
        <taxon>Dikarya</taxon>
        <taxon>Ascomycota</taxon>
        <taxon>Pezizomycotina</taxon>
        <taxon>Sordariomycetes</taxon>
        <taxon>Sordariomycetidae</taxon>
        <taxon>Ophiostomatales</taxon>
        <taxon>Ophiostomataceae</taxon>
        <taxon>Sporothrix</taxon>
    </lineage>
</organism>
<protein>
    <submittedName>
        <fullName evidence="2">Uncharacterized protein</fullName>
    </submittedName>
</protein>
<reference evidence="2 3" key="1">
    <citation type="journal article" date="2014" name="BMC Genomics">
        <title>Comparative genomics of the major fungal agents of human and animal Sporotrichosis: Sporothrix schenckii and Sporothrix brasiliensis.</title>
        <authorList>
            <person name="Teixeira M.M."/>
            <person name="de Almeida L.G."/>
            <person name="Kubitschek-Barreira P."/>
            <person name="Alves F.L."/>
            <person name="Kioshima E.S."/>
            <person name="Abadio A.K."/>
            <person name="Fernandes L."/>
            <person name="Derengowski L.S."/>
            <person name="Ferreira K.S."/>
            <person name="Souza R.C."/>
            <person name="Ruiz J.C."/>
            <person name="de Andrade N.C."/>
            <person name="Paes H.C."/>
            <person name="Nicola A.M."/>
            <person name="Albuquerque P."/>
            <person name="Gerber A.L."/>
            <person name="Martins V.P."/>
            <person name="Peconick L.D."/>
            <person name="Neto A.V."/>
            <person name="Chaucanez C.B."/>
            <person name="Silva P.A."/>
            <person name="Cunha O.L."/>
            <person name="de Oliveira F.F."/>
            <person name="dos Santos T.C."/>
            <person name="Barros A.L."/>
            <person name="Soares M.A."/>
            <person name="de Oliveira L.M."/>
            <person name="Marini M.M."/>
            <person name="Villalobos-Duno H."/>
            <person name="Cunha M.M."/>
            <person name="de Hoog S."/>
            <person name="da Silveira J.F."/>
            <person name="Henrissat B."/>
            <person name="Nino-Vega G.A."/>
            <person name="Cisalpino P.S."/>
            <person name="Mora-Montes H.M."/>
            <person name="Almeida S.R."/>
            <person name="Stajich J.E."/>
            <person name="Lopes-Bezerra L.M."/>
            <person name="Vasconcelos A.T."/>
            <person name="Felipe M.S."/>
        </authorList>
    </citation>
    <scope>NUCLEOTIDE SEQUENCE [LARGE SCALE GENOMIC DNA]</scope>
    <source>
        <strain evidence="2 3">1099-18</strain>
    </source>
</reference>
<feature type="region of interest" description="Disordered" evidence="1">
    <location>
        <begin position="64"/>
        <end position="86"/>
    </location>
</feature>
<dbReference type="RefSeq" id="XP_016587847.1">
    <property type="nucleotide sequence ID" value="XM_016737158.1"/>
</dbReference>
<dbReference type="AlphaFoldDB" id="A0A0F2MAI3"/>
<proteinExistence type="predicted"/>
<dbReference type="VEuPathDB" id="FungiDB:SPSK_10925"/>
<feature type="region of interest" description="Disordered" evidence="1">
    <location>
        <begin position="1"/>
        <end position="39"/>
    </location>
</feature>
<evidence type="ECO:0000313" key="3">
    <source>
        <dbReference type="Proteomes" id="UP000033710"/>
    </source>
</evidence>
<gene>
    <name evidence="2" type="ORF">SPSK_10925</name>
</gene>
<feature type="compositionally biased region" description="Low complexity" evidence="1">
    <location>
        <begin position="70"/>
        <end position="83"/>
    </location>
</feature>
<dbReference type="EMBL" id="AXCR01000007">
    <property type="protein sequence ID" value="KJR85171.1"/>
    <property type="molecule type" value="Genomic_DNA"/>
</dbReference>
<sequence>MKQSNLYAIQLREKKRRNDDDQKMKNEKDKEEKDDDSWVCEVQTPLKNRNVNEREEIHEAVRFAARNSDAHSPADSSPSPLASKRNITHCFMARPRPSLSGNLGHIPRAIVDHVT</sequence>
<reference evidence="2 3" key="2">
    <citation type="journal article" date="2015" name="Eukaryot. Cell">
        <title>Asexual propagation of a virulent clone complex in a human and feline outbreak of sporotrichosis.</title>
        <authorList>
            <person name="Teixeira Mde M."/>
            <person name="Rodrigues A.M."/>
            <person name="Tsui C.K."/>
            <person name="de Almeida L.G."/>
            <person name="Van Diepeningen A.D."/>
            <person name="van den Ende B.G."/>
            <person name="Fernandes G.F."/>
            <person name="Kano R."/>
            <person name="Hamelin R.C."/>
            <person name="Lopes-Bezerra L.M."/>
            <person name="Vasconcelos A.T."/>
            <person name="de Hoog S."/>
            <person name="de Camargo Z.P."/>
            <person name="Felipe M.S."/>
        </authorList>
    </citation>
    <scope>NUCLEOTIDE SEQUENCE [LARGE SCALE GENOMIC DNA]</scope>
    <source>
        <strain evidence="2 3">1099-18</strain>
    </source>
</reference>
<dbReference type="KEGG" id="ssck:SPSK_10925"/>
<name>A0A0F2MAI3_SPOSC</name>
<accession>A0A0F2MAI3</accession>
<dbReference type="GeneID" id="27672435"/>
<evidence type="ECO:0000313" key="2">
    <source>
        <dbReference type="EMBL" id="KJR85171.1"/>
    </source>
</evidence>
<evidence type="ECO:0000256" key="1">
    <source>
        <dbReference type="SAM" id="MobiDB-lite"/>
    </source>
</evidence>